<dbReference type="Pfam" id="PF01523">
    <property type="entry name" value="PmbA_TldD_1st"/>
    <property type="match status" value="1"/>
</dbReference>
<organism evidence="5 6">
    <name type="scientific">Granulibacter bethesdensis</name>
    <dbReference type="NCBI Taxonomy" id="364410"/>
    <lineage>
        <taxon>Bacteria</taxon>
        <taxon>Pseudomonadati</taxon>
        <taxon>Pseudomonadota</taxon>
        <taxon>Alphaproteobacteria</taxon>
        <taxon>Acetobacterales</taxon>
        <taxon>Acetobacteraceae</taxon>
        <taxon>Granulibacter</taxon>
    </lineage>
</organism>
<name>A0AAC9P9P9_9PROT</name>
<evidence type="ECO:0000256" key="1">
    <source>
        <dbReference type="ARBA" id="ARBA00005836"/>
    </source>
</evidence>
<dbReference type="InterPro" id="IPR045570">
    <property type="entry name" value="Metalloprtase-TldD/E_cen_dom"/>
</dbReference>
<evidence type="ECO:0000313" key="5">
    <source>
        <dbReference type="EMBL" id="APH55580.1"/>
    </source>
</evidence>
<proteinExistence type="inferred from homology"/>
<sequence length="443" mass="46349">MITYLDLIDQLLTHAKRAGADAADALIAAGTSLSVQRRLGKTEHVERSEGRDLGLRVMVGQRAAVVSSSALDPSGFARLAEQAVAMARVVPEDPYLGLGEAFSPADASLLDLYDPSEPDADTLGALAGRAEEAALAVNGVTNSEGCEAGYGKTDIALGTSAGFRGAYARTSFSFSATALAGTGTGMERDYDYSTAVHFSDLEQPELIGRTAGEKAVARLNPGRVKTARMPVIFDPRVSNGLIGHLAGAINGASVARGGSFLQDRLGQRLFRPGIVIRDDPSRRRGLRSRPFDGEGQPVQPLSVIEDGVLTSWILDLRSARQLGLHTTGHAARGTGGGPSPAVSNFYLEAGMLSPMALMADISEGLYITETMGPGVNLTTGDYSRGCAGFMIRNGALAEPVAEITIAGHLLSMFAELTPADDLRFRGSVDAPTVRIDGMMVAGA</sequence>
<feature type="domain" description="Metalloprotease TldD/E central" evidence="4">
    <location>
        <begin position="114"/>
        <end position="219"/>
    </location>
</feature>
<feature type="domain" description="Metalloprotease TldD/E N-terminal" evidence="2">
    <location>
        <begin position="23"/>
        <end position="87"/>
    </location>
</feature>
<dbReference type="GO" id="GO:0008237">
    <property type="term" value="F:metallopeptidase activity"/>
    <property type="evidence" value="ECO:0007669"/>
    <property type="project" value="InterPro"/>
</dbReference>
<dbReference type="PANTHER" id="PTHR43421:SF1">
    <property type="entry name" value="METALLOPROTEASE PMBA"/>
    <property type="match status" value="1"/>
</dbReference>
<feature type="domain" description="Metalloprotease TldD/E C-terminal" evidence="3">
    <location>
        <begin position="227"/>
        <end position="442"/>
    </location>
</feature>
<dbReference type="Pfam" id="PF19290">
    <property type="entry name" value="PmbA_TldD_2nd"/>
    <property type="match status" value="1"/>
</dbReference>
<protein>
    <submittedName>
        <fullName evidence="5">Microcin-processing peptidase 1 (PmbA)</fullName>
    </submittedName>
</protein>
<evidence type="ECO:0000259" key="3">
    <source>
        <dbReference type="Pfam" id="PF19289"/>
    </source>
</evidence>
<reference evidence="6" key="1">
    <citation type="submission" date="2016-11" db="EMBL/GenBank/DDBJ databases">
        <title>Comparative genomic and phenotypic analysis of Granulibacter bethesdensis clinical isolates from patients with chronic granulomatous disease.</title>
        <authorList>
            <person name="Zarember K.A."/>
            <person name="Porcella S.F."/>
            <person name="Chu J."/>
            <person name="Ding L."/>
            <person name="Dahlstrom E."/>
            <person name="Barbian K."/>
            <person name="Martens C."/>
            <person name="Sykora L."/>
            <person name="Kramer S."/>
            <person name="Pettinato A.M."/>
            <person name="Hong H."/>
            <person name="Wald G."/>
            <person name="Berg L.J."/>
            <person name="Rogge L.S."/>
            <person name="Greenberg D.E."/>
            <person name="Falcone E.L."/>
            <person name="Neves J.F."/>
            <person name="Simoes M.J."/>
            <person name="Casal M."/>
            <person name="Rodriguez-Lopez F.C."/>
            <person name="Zelazny A."/>
            <person name="Gallin J.I."/>
            <person name="Holland S.M."/>
        </authorList>
    </citation>
    <scope>NUCLEOTIDE SEQUENCE [LARGE SCALE GENOMIC DNA]</scope>
    <source>
        <strain evidence="6">NIH9.1</strain>
    </source>
</reference>
<evidence type="ECO:0000259" key="2">
    <source>
        <dbReference type="Pfam" id="PF01523"/>
    </source>
</evidence>
<dbReference type="Gene3D" id="3.30.2290.10">
    <property type="entry name" value="PmbA/TldD superfamily"/>
    <property type="match status" value="1"/>
</dbReference>
<dbReference type="EMBL" id="CP018191">
    <property type="protein sequence ID" value="APH55580.1"/>
    <property type="molecule type" value="Genomic_DNA"/>
</dbReference>
<evidence type="ECO:0000259" key="4">
    <source>
        <dbReference type="Pfam" id="PF19290"/>
    </source>
</evidence>
<dbReference type="InterPro" id="IPR045569">
    <property type="entry name" value="Metalloprtase-TldD/E_C"/>
</dbReference>
<dbReference type="InterPro" id="IPR047657">
    <property type="entry name" value="PmbA"/>
</dbReference>
<dbReference type="SUPFAM" id="SSF111283">
    <property type="entry name" value="Putative modulator of DNA gyrase, PmbA/TldD"/>
    <property type="match status" value="1"/>
</dbReference>
<dbReference type="RefSeq" id="WP_072573315.1">
    <property type="nucleotide sequence ID" value="NZ_CP018191.1"/>
</dbReference>
<dbReference type="GO" id="GO:0005829">
    <property type="term" value="C:cytosol"/>
    <property type="evidence" value="ECO:0007669"/>
    <property type="project" value="TreeGrafter"/>
</dbReference>
<dbReference type="Pfam" id="PF19289">
    <property type="entry name" value="PmbA_TldD_3rd"/>
    <property type="match status" value="1"/>
</dbReference>
<dbReference type="PANTHER" id="PTHR43421">
    <property type="entry name" value="METALLOPROTEASE PMBA"/>
    <property type="match status" value="1"/>
</dbReference>
<dbReference type="Proteomes" id="UP000182373">
    <property type="component" value="Chromosome"/>
</dbReference>
<dbReference type="InterPro" id="IPR035068">
    <property type="entry name" value="TldD/PmbA_N"/>
</dbReference>
<dbReference type="InterPro" id="IPR036059">
    <property type="entry name" value="TldD/PmbA_sf"/>
</dbReference>
<accession>A0AAC9P9P9</accession>
<gene>
    <name evidence="5" type="ORF">GbCGDNIH9_2255</name>
</gene>
<dbReference type="AlphaFoldDB" id="A0AAC9P9P9"/>
<dbReference type="GO" id="GO:0006508">
    <property type="term" value="P:proteolysis"/>
    <property type="evidence" value="ECO:0007669"/>
    <property type="project" value="InterPro"/>
</dbReference>
<comment type="similarity">
    <text evidence="1">Belongs to the peptidase U62 family.</text>
</comment>
<dbReference type="InterPro" id="IPR002510">
    <property type="entry name" value="Metalloprtase-TldD/E_N"/>
</dbReference>
<evidence type="ECO:0000313" key="6">
    <source>
        <dbReference type="Proteomes" id="UP000182373"/>
    </source>
</evidence>